<dbReference type="Proteomes" id="UP000028341">
    <property type="component" value="Unassembled WGS sequence"/>
</dbReference>
<reference evidence="1 2" key="1">
    <citation type="submission" date="2014-02" db="EMBL/GenBank/DDBJ databases">
        <title>The genome announcement of Streptomyces toyocaensis NRRL15009.</title>
        <authorList>
            <person name="Hong H.-J."/>
            <person name="Kwun M.J."/>
        </authorList>
    </citation>
    <scope>NUCLEOTIDE SEQUENCE [LARGE SCALE GENOMIC DNA]</scope>
    <source>
        <strain evidence="1 2">NRRL 15009</strain>
    </source>
</reference>
<sequence>MTWPGARPPDLSDRERDHLTAACDRPAVRLERAAEQSLPPDDLTDALVRPGVDASGRPDGIAVLLIRAASAEG</sequence>
<dbReference type="RefSeq" id="WP_037928290.1">
    <property type="nucleotide sequence ID" value="NZ_JFCB01000002.1"/>
</dbReference>
<evidence type="ECO:0000313" key="2">
    <source>
        <dbReference type="Proteomes" id="UP000028341"/>
    </source>
</evidence>
<proteinExistence type="predicted"/>
<name>A0A081XXI4_STRTO</name>
<dbReference type="AlphaFoldDB" id="A0A081XXI4"/>
<organism evidence="1 2">
    <name type="scientific">Streptomyces toyocaensis</name>
    <dbReference type="NCBI Taxonomy" id="55952"/>
    <lineage>
        <taxon>Bacteria</taxon>
        <taxon>Bacillati</taxon>
        <taxon>Actinomycetota</taxon>
        <taxon>Actinomycetes</taxon>
        <taxon>Kitasatosporales</taxon>
        <taxon>Streptomycetaceae</taxon>
        <taxon>Streptomyces</taxon>
    </lineage>
</organism>
<comment type="caution">
    <text evidence="1">The sequence shown here is derived from an EMBL/GenBank/DDBJ whole genome shotgun (WGS) entry which is preliminary data.</text>
</comment>
<protein>
    <submittedName>
        <fullName evidence="1">Uncharacterized protein</fullName>
    </submittedName>
</protein>
<evidence type="ECO:0000313" key="1">
    <source>
        <dbReference type="EMBL" id="KES08257.1"/>
    </source>
</evidence>
<dbReference type="STRING" id="55952.BU52_04340"/>
<accession>A0A081XXI4</accession>
<keyword evidence="2" id="KW-1185">Reference proteome</keyword>
<gene>
    <name evidence="1" type="ORF">BU52_04340</name>
</gene>
<dbReference type="EMBL" id="JFCB01000002">
    <property type="protein sequence ID" value="KES08257.1"/>
    <property type="molecule type" value="Genomic_DNA"/>
</dbReference>